<sequence length="548" mass="60979">MSLFSIAMDLYQTRKQERKLRSMVHSSAFVQVLRNGENPIKISSEELVPGDVILIPPNGCNMQCDAVLINGTVIVNESMLTGESVPVTKAALPDTDDESSIFSLDKHSRHTLFCGTQVLQTRYYAGKSVKAVVLRTAYTTLKGQLVRSIMYPKPVDLCFTRDLFKFIGFLGCIAFCGFSYTIVTMILRGASVREVIVRALDIVTVVVPPALPAAMSVGILASHMRLIRKDIYCISPSTINTCGAINVVCFDKTGTLTEDGLDFHSVCPVIHSNDKEPIFRHEFPSLNVKEMWNYRKLVEAVSTCHSLTCINGLLCGDPLDLILFKNTTWTLDETMNSRIEETARFDILAPPVVRSVLGACGCDREIELAILRQFTFSSSLQRMSVIVHDPEDESHDMTLYCKGAPEMISSLCKPSTVPVNYSNVVNDYAQHGYRLIAVAYKKLHISFPKSQRVNREQVENDLTLLGLVTMENRLKTHTVSVIRQLNKAHIRTVMVTGDNILTALSVARECGIIQPVKKAYIVECGNRDSPNSRIPLLLKQVRNLTVIS</sequence>
<dbReference type="GO" id="GO:0019829">
    <property type="term" value="F:ATPase-coupled monoatomic cation transmembrane transporter activity"/>
    <property type="evidence" value="ECO:0007669"/>
    <property type="project" value="TreeGrafter"/>
</dbReference>
<dbReference type="GO" id="GO:0015203">
    <property type="term" value="F:polyamine transmembrane transporter activity"/>
    <property type="evidence" value="ECO:0007669"/>
    <property type="project" value="TreeGrafter"/>
</dbReference>
<dbReference type="InterPro" id="IPR018303">
    <property type="entry name" value="ATPase_P-typ_P_site"/>
</dbReference>
<evidence type="ECO:0000256" key="6">
    <source>
        <dbReference type="ARBA" id="ARBA00022741"/>
    </source>
</evidence>
<protein>
    <submittedName>
        <fullName evidence="15">E1-E2 ATPase</fullName>
    </submittedName>
</protein>
<keyword evidence="7" id="KW-0067">ATP-binding</keyword>
<dbReference type="Gene3D" id="3.40.1110.10">
    <property type="entry name" value="Calcium-transporting ATPase, cytoplasmic domain N"/>
    <property type="match status" value="1"/>
</dbReference>
<dbReference type="Gene3D" id="2.70.150.10">
    <property type="entry name" value="Calcium-transporting ATPase, cytoplasmic transduction domain A"/>
    <property type="match status" value="1"/>
</dbReference>
<dbReference type="InterPro" id="IPR023214">
    <property type="entry name" value="HAD_sf"/>
</dbReference>
<dbReference type="PANTHER" id="PTHR45630:SF8">
    <property type="entry name" value="CATION-TRANSPORTING ATPASE"/>
    <property type="match status" value="1"/>
</dbReference>
<dbReference type="NCBIfam" id="TIGR01657">
    <property type="entry name" value="P-ATPase-V"/>
    <property type="match status" value="1"/>
</dbReference>
<dbReference type="NCBIfam" id="TIGR01494">
    <property type="entry name" value="ATPase_P-type"/>
    <property type="match status" value="2"/>
</dbReference>
<dbReference type="GO" id="GO:0016020">
    <property type="term" value="C:membrane"/>
    <property type="evidence" value="ECO:0007669"/>
    <property type="project" value="UniProtKB-SubCell"/>
</dbReference>
<evidence type="ECO:0000256" key="9">
    <source>
        <dbReference type="ARBA" id="ARBA00022967"/>
    </source>
</evidence>
<evidence type="ECO:0000256" key="12">
    <source>
        <dbReference type="ARBA" id="ARBA00049360"/>
    </source>
</evidence>
<dbReference type="InterPro" id="IPR059000">
    <property type="entry name" value="ATPase_P-type_domA"/>
</dbReference>
<feature type="domain" description="P-type ATPase A" evidence="14">
    <location>
        <begin position="28"/>
        <end position="149"/>
    </location>
</feature>
<feature type="transmembrane region" description="Helical" evidence="13">
    <location>
        <begin position="166"/>
        <end position="187"/>
    </location>
</feature>
<comment type="caution">
    <text evidence="15">The sequence shown here is derived from an EMBL/GenBank/DDBJ whole genome shotgun (WGS) entry which is preliminary data.</text>
</comment>
<dbReference type="SUPFAM" id="SSF56784">
    <property type="entry name" value="HAD-like"/>
    <property type="match status" value="1"/>
</dbReference>
<gene>
    <name evidence="15" type="ORF">WUBG_10139</name>
</gene>
<keyword evidence="3" id="KW-0597">Phosphoprotein</keyword>
<keyword evidence="5" id="KW-0479">Metal-binding</keyword>
<keyword evidence="4 13" id="KW-0812">Transmembrane</keyword>
<dbReference type="InterPro" id="IPR001757">
    <property type="entry name" value="P_typ_ATPase"/>
</dbReference>
<name>J9E9B9_WUCBA</name>
<dbReference type="Pfam" id="PF13246">
    <property type="entry name" value="Cation_ATPase"/>
    <property type="match status" value="1"/>
</dbReference>
<dbReference type="Gene3D" id="1.20.1110.10">
    <property type="entry name" value="Calcium-transporting ATPase, transmembrane domain"/>
    <property type="match status" value="1"/>
</dbReference>
<evidence type="ECO:0000313" key="15">
    <source>
        <dbReference type="EMBL" id="EJW78951.1"/>
    </source>
</evidence>
<dbReference type="InterPro" id="IPR023299">
    <property type="entry name" value="ATPase_P-typ_cyto_dom_N"/>
</dbReference>
<dbReference type="GO" id="GO:0005524">
    <property type="term" value="F:ATP binding"/>
    <property type="evidence" value="ECO:0007669"/>
    <property type="project" value="UniProtKB-KW"/>
</dbReference>
<dbReference type="EMBL" id="ADBV01006019">
    <property type="protein sequence ID" value="EJW78951.1"/>
    <property type="molecule type" value="Genomic_DNA"/>
</dbReference>
<comment type="similarity">
    <text evidence="2">Belongs to the cation transport ATPase (P-type) (TC 3.A.3) family. Type V subfamily.</text>
</comment>
<evidence type="ECO:0000256" key="11">
    <source>
        <dbReference type="ARBA" id="ARBA00023136"/>
    </source>
</evidence>
<evidence type="ECO:0000256" key="8">
    <source>
        <dbReference type="ARBA" id="ARBA00022842"/>
    </source>
</evidence>
<evidence type="ECO:0000256" key="3">
    <source>
        <dbReference type="ARBA" id="ARBA00022553"/>
    </source>
</evidence>
<dbReference type="SUPFAM" id="SSF81653">
    <property type="entry name" value="Calcium ATPase, transduction domain A"/>
    <property type="match status" value="1"/>
</dbReference>
<dbReference type="InterPro" id="IPR008250">
    <property type="entry name" value="ATPase_P-typ_transduc_dom_A_sf"/>
</dbReference>
<dbReference type="AlphaFoldDB" id="J9E9B9"/>
<dbReference type="GO" id="GO:0140358">
    <property type="term" value="F:P-type transmembrane transporter activity"/>
    <property type="evidence" value="ECO:0007669"/>
    <property type="project" value="InterPro"/>
</dbReference>
<reference evidence="16" key="1">
    <citation type="submission" date="2012-08" db="EMBL/GenBank/DDBJ databases">
        <title>The Genome Sequence of Wuchereria bancrofti.</title>
        <authorList>
            <person name="Nutman T.B."/>
            <person name="Fink D.L."/>
            <person name="Russ C."/>
            <person name="Young S."/>
            <person name="Zeng Q."/>
            <person name="Koehrsen M."/>
            <person name="Alvarado L."/>
            <person name="Berlin A."/>
            <person name="Chapman S.B."/>
            <person name="Chen Z."/>
            <person name="Freedman E."/>
            <person name="Gellesch M."/>
            <person name="Goldberg J."/>
            <person name="Griggs A."/>
            <person name="Gujja S."/>
            <person name="Heilman E.R."/>
            <person name="Heiman D."/>
            <person name="Hepburn T."/>
            <person name="Howarth C."/>
            <person name="Jen D."/>
            <person name="Larson L."/>
            <person name="Lewis B."/>
            <person name="Mehta T."/>
            <person name="Park D."/>
            <person name="Pearson M."/>
            <person name="Roberts A."/>
            <person name="Saif S."/>
            <person name="Shea T."/>
            <person name="Shenoy N."/>
            <person name="Sisk P."/>
            <person name="Stolte C."/>
            <person name="Sykes S."/>
            <person name="Walk T."/>
            <person name="White J."/>
            <person name="Yandava C."/>
            <person name="Haas B."/>
            <person name="Henn M.R."/>
            <person name="Nusbaum C."/>
            <person name="Birren B."/>
        </authorList>
    </citation>
    <scope>NUCLEOTIDE SEQUENCE [LARGE SCALE GENOMIC DNA]</scope>
    <source>
        <strain evidence="16">NA</strain>
    </source>
</reference>
<keyword evidence="11 13" id="KW-0472">Membrane</keyword>
<feature type="transmembrane region" description="Helical" evidence="13">
    <location>
        <begin position="199"/>
        <end position="221"/>
    </location>
</feature>
<organism evidence="15 16">
    <name type="scientific">Wuchereria bancrofti</name>
    <dbReference type="NCBI Taxonomy" id="6293"/>
    <lineage>
        <taxon>Eukaryota</taxon>
        <taxon>Metazoa</taxon>
        <taxon>Ecdysozoa</taxon>
        <taxon>Nematoda</taxon>
        <taxon>Chromadorea</taxon>
        <taxon>Rhabditida</taxon>
        <taxon>Spirurina</taxon>
        <taxon>Spiruromorpha</taxon>
        <taxon>Filarioidea</taxon>
        <taxon>Onchocercidae</taxon>
        <taxon>Wuchereria</taxon>
    </lineage>
</organism>
<dbReference type="Proteomes" id="UP000004810">
    <property type="component" value="Unassembled WGS sequence"/>
</dbReference>
<dbReference type="FunFam" id="1.20.1110.10:FF:000023">
    <property type="entry name" value="Cation-transporting ATPase"/>
    <property type="match status" value="1"/>
</dbReference>
<dbReference type="InterPro" id="IPR006544">
    <property type="entry name" value="P-type_TPase_V"/>
</dbReference>
<keyword evidence="9" id="KW-1278">Translocase</keyword>
<dbReference type="GO" id="GO:0016887">
    <property type="term" value="F:ATP hydrolysis activity"/>
    <property type="evidence" value="ECO:0007669"/>
    <property type="project" value="InterPro"/>
</dbReference>
<evidence type="ECO:0000256" key="7">
    <source>
        <dbReference type="ARBA" id="ARBA00022840"/>
    </source>
</evidence>
<evidence type="ECO:0000256" key="1">
    <source>
        <dbReference type="ARBA" id="ARBA00004141"/>
    </source>
</evidence>
<dbReference type="PROSITE" id="PS00154">
    <property type="entry name" value="ATPASE_E1_E2"/>
    <property type="match status" value="1"/>
</dbReference>
<dbReference type="SUPFAM" id="SSF81665">
    <property type="entry name" value="Calcium ATPase, transmembrane domain M"/>
    <property type="match status" value="1"/>
</dbReference>
<evidence type="ECO:0000313" key="16">
    <source>
        <dbReference type="Proteomes" id="UP000004810"/>
    </source>
</evidence>
<evidence type="ECO:0000256" key="10">
    <source>
        <dbReference type="ARBA" id="ARBA00022989"/>
    </source>
</evidence>
<dbReference type="InterPro" id="IPR036412">
    <property type="entry name" value="HAD-like_sf"/>
</dbReference>
<keyword evidence="10 13" id="KW-1133">Transmembrane helix</keyword>
<dbReference type="PRINTS" id="PR00119">
    <property type="entry name" value="CATATPASE"/>
</dbReference>
<dbReference type="PANTHER" id="PTHR45630">
    <property type="entry name" value="CATION-TRANSPORTING ATPASE-RELATED"/>
    <property type="match status" value="1"/>
</dbReference>
<keyword evidence="8" id="KW-0460">Magnesium</keyword>
<dbReference type="GO" id="GO:0046872">
    <property type="term" value="F:metal ion binding"/>
    <property type="evidence" value="ECO:0007669"/>
    <property type="project" value="UniProtKB-KW"/>
</dbReference>
<comment type="catalytic activity">
    <reaction evidence="12">
        <text>ATP + H2O = ADP + phosphate + H(+)</text>
        <dbReference type="Rhea" id="RHEA:13065"/>
        <dbReference type="ChEBI" id="CHEBI:15377"/>
        <dbReference type="ChEBI" id="CHEBI:15378"/>
        <dbReference type="ChEBI" id="CHEBI:30616"/>
        <dbReference type="ChEBI" id="CHEBI:43474"/>
        <dbReference type="ChEBI" id="CHEBI:456216"/>
    </reaction>
</comment>
<dbReference type="SUPFAM" id="SSF81660">
    <property type="entry name" value="Metal cation-transporting ATPase, ATP-binding domain N"/>
    <property type="match status" value="1"/>
</dbReference>
<accession>J9E9B9</accession>
<dbReference type="GO" id="GO:0006874">
    <property type="term" value="P:intracellular calcium ion homeostasis"/>
    <property type="evidence" value="ECO:0007669"/>
    <property type="project" value="TreeGrafter"/>
</dbReference>
<proteinExistence type="inferred from homology"/>
<comment type="subcellular location">
    <subcellularLocation>
        <location evidence="1">Membrane</location>
        <topology evidence="1">Multi-pass membrane protein</topology>
    </subcellularLocation>
</comment>
<evidence type="ECO:0000256" key="5">
    <source>
        <dbReference type="ARBA" id="ARBA00022723"/>
    </source>
</evidence>
<evidence type="ECO:0000256" key="4">
    <source>
        <dbReference type="ARBA" id="ARBA00022692"/>
    </source>
</evidence>
<dbReference type="Pfam" id="PF00122">
    <property type="entry name" value="E1-E2_ATPase"/>
    <property type="match status" value="1"/>
</dbReference>
<dbReference type="InterPro" id="IPR023298">
    <property type="entry name" value="ATPase_P-typ_TM_dom_sf"/>
</dbReference>
<evidence type="ECO:0000256" key="2">
    <source>
        <dbReference type="ARBA" id="ARBA00006000"/>
    </source>
</evidence>
<evidence type="ECO:0000256" key="13">
    <source>
        <dbReference type="SAM" id="Phobius"/>
    </source>
</evidence>
<keyword evidence="6" id="KW-0547">Nucleotide-binding</keyword>
<evidence type="ECO:0000259" key="14">
    <source>
        <dbReference type="Pfam" id="PF00122"/>
    </source>
</evidence>
<dbReference type="Gene3D" id="3.40.50.1000">
    <property type="entry name" value="HAD superfamily/HAD-like"/>
    <property type="match status" value="1"/>
</dbReference>